<feature type="transmembrane region" description="Helical" evidence="10">
    <location>
        <begin position="14"/>
        <end position="41"/>
    </location>
</feature>
<dbReference type="AlphaFoldDB" id="A0A099LNY3"/>
<gene>
    <name evidence="13" type="ORF">EA26_18110</name>
</gene>
<dbReference type="CDD" id="cd06225">
    <property type="entry name" value="HAMP"/>
    <property type="match status" value="1"/>
</dbReference>
<proteinExistence type="predicted"/>
<dbReference type="SMART" id="SM00304">
    <property type="entry name" value="HAMP"/>
    <property type="match status" value="1"/>
</dbReference>
<comment type="catalytic activity">
    <reaction evidence="1">
        <text>ATP + protein L-histidine = ADP + protein N-phospho-L-histidine.</text>
        <dbReference type="EC" id="2.7.13.3"/>
    </reaction>
</comment>
<evidence type="ECO:0000256" key="3">
    <source>
        <dbReference type="ARBA" id="ARBA00012438"/>
    </source>
</evidence>
<dbReference type="Pfam" id="PF16750">
    <property type="entry name" value="HK_sensor"/>
    <property type="match status" value="1"/>
</dbReference>
<dbReference type="PRINTS" id="PR00344">
    <property type="entry name" value="BCTRLSENSOR"/>
</dbReference>
<dbReference type="eggNOG" id="COG5000">
    <property type="taxonomic scope" value="Bacteria"/>
</dbReference>
<dbReference type="SUPFAM" id="SSF158472">
    <property type="entry name" value="HAMP domain-like"/>
    <property type="match status" value="1"/>
</dbReference>
<dbReference type="PROSITE" id="PS51257">
    <property type="entry name" value="PROKAR_LIPOPROTEIN"/>
    <property type="match status" value="1"/>
</dbReference>
<dbReference type="SUPFAM" id="SSF47384">
    <property type="entry name" value="Homodimeric domain of signal transducing histidine kinase"/>
    <property type="match status" value="1"/>
</dbReference>
<dbReference type="eggNOG" id="COG2205">
    <property type="taxonomic scope" value="Bacteria"/>
</dbReference>
<feature type="domain" description="HAMP" evidence="12">
    <location>
        <begin position="176"/>
        <end position="231"/>
    </location>
</feature>
<reference evidence="13 14" key="1">
    <citation type="submission" date="2014-04" db="EMBL/GenBank/DDBJ databases">
        <title>Genome sequencing of Vibrio navarrensis strains.</title>
        <authorList>
            <person name="Gladney L.M."/>
            <person name="Katz L.S."/>
            <person name="Marino-Ramirez L."/>
            <person name="Jordan I.K."/>
        </authorList>
    </citation>
    <scope>NUCLEOTIDE SEQUENCE [LARGE SCALE GENOMIC DNA]</scope>
    <source>
        <strain evidence="13 14">ATCC 51183</strain>
    </source>
</reference>
<keyword evidence="5" id="KW-0597">Phosphoprotein</keyword>
<dbReference type="PROSITE" id="PS50885">
    <property type="entry name" value="HAMP"/>
    <property type="match status" value="1"/>
</dbReference>
<keyword evidence="4" id="KW-1003">Cell membrane</keyword>
<dbReference type="CDD" id="cd00075">
    <property type="entry name" value="HATPase"/>
    <property type="match status" value="1"/>
</dbReference>
<dbReference type="GO" id="GO:0000155">
    <property type="term" value="F:phosphorelay sensor kinase activity"/>
    <property type="evidence" value="ECO:0007669"/>
    <property type="project" value="InterPro"/>
</dbReference>
<dbReference type="SMART" id="SM00388">
    <property type="entry name" value="HisKA"/>
    <property type="match status" value="1"/>
</dbReference>
<dbReference type="Pfam" id="PF02518">
    <property type="entry name" value="HATPase_c"/>
    <property type="match status" value="1"/>
</dbReference>
<evidence type="ECO:0000256" key="1">
    <source>
        <dbReference type="ARBA" id="ARBA00000085"/>
    </source>
</evidence>
<evidence type="ECO:0000256" key="6">
    <source>
        <dbReference type="ARBA" id="ARBA00022679"/>
    </source>
</evidence>
<dbReference type="Gene3D" id="3.30.565.10">
    <property type="entry name" value="Histidine kinase-like ATPase, C-terminal domain"/>
    <property type="match status" value="1"/>
</dbReference>
<dbReference type="SUPFAM" id="SSF55874">
    <property type="entry name" value="ATPase domain of HSP90 chaperone/DNA topoisomerase II/histidine kinase"/>
    <property type="match status" value="1"/>
</dbReference>
<dbReference type="Gene3D" id="3.30.450.170">
    <property type="entry name" value="Two-component histidine kinase, sensor domain"/>
    <property type="match status" value="1"/>
</dbReference>
<name>A0A099LNY3_9VIBR</name>
<evidence type="ECO:0000313" key="14">
    <source>
        <dbReference type="Proteomes" id="UP000029994"/>
    </source>
</evidence>
<keyword evidence="7" id="KW-0547">Nucleotide-binding</keyword>
<evidence type="ECO:0000313" key="13">
    <source>
        <dbReference type="EMBL" id="KGK09136.1"/>
    </source>
</evidence>
<evidence type="ECO:0000256" key="10">
    <source>
        <dbReference type="SAM" id="Phobius"/>
    </source>
</evidence>
<feature type="domain" description="Histidine kinase" evidence="11">
    <location>
        <begin position="239"/>
        <end position="451"/>
    </location>
</feature>
<dbReference type="Pfam" id="PF00512">
    <property type="entry name" value="HisKA"/>
    <property type="match status" value="1"/>
</dbReference>
<dbReference type="InterPro" id="IPR036097">
    <property type="entry name" value="HisK_dim/P_sf"/>
</dbReference>
<dbReference type="Gene3D" id="1.10.287.130">
    <property type="match status" value="1"/>
</dbReference>
<dbReference type="SMART" id="SM00387">
    <property type="entry name" value="HATPase_c"/>
    <property type="match status" value="1"/>
</dbReference>
<evidence type="ECO:0000256" key="5">
    <source>
        <dbReference type="ARBA" id="ARBA00022553"/>
    </source>
</evidence>
<evidence type="ECO:0000256" key="9">
    <source>
        <dbReference type="ARBA" id="ARBA00022840"/>
    </source>
</evidence>
<sequence length="459" mass="51996">MAKLRRWLGLPQKLAVRLFVALALGVVLVVSAFSCVEMLLYQRLLNLSKQQHQEFVELAHQAAQWVSRKEWGQLAQWEAKQRYVLYVVDQHFHPVSGRDVHPHVLKKMHFYRRLDQPMGDRVSRPMIGIRLDQEHQLMIQLPWQQHPAAKASYYLWAANAIVGVSILAFISWVLTRYLQNPLTQLQSATRALAQEKTDTRVAHTLGHSVSEFRELALDFDRMAERIQTLVEEQRQLVRTLSHELKTPLTRQLLATHLCQRAKEPEQRTLWLNRVEQEAQLMNSMIEKILELSQLESSQFSVSLKPLDVNAYLTEQAALFEPHLLPGQRIELALCQQAAWIKADPVLLGSVLNNLLTNCVKYAGETCTICLSTSVEQEVLEIEVADDGPGVGEQELAKLFTPFYQVKQSPSSASGYGLGLSIVAQAVKKMAGSLSAHSENGLQVRLQFACWQQAAKSSVK</sequence>
<keyword evidence="14" id="KW-1185">Reference proteome</keyword>
<dbReference type="Gene3D" id="6.10.340.10">
    <property type="match status" value="1"/>
</dbReference>
<dbReference type="RefSeq" id="WP_052079814.1">
    <property type="nucleotide sequence ID" value="NZ_CP061845.1"/>
</dbReference>
<dbReference type="InterPro" id="IPR036890">
    <property type="entry name" value="HATPase_C_sf"/>
</dbReference>
<dbReference type="GO" id="GO:0005886">
    <property type="term" value="C:plasma membrane"/>
    <property type="evidence" value="ECO:0007669"/>
    <property type="project" value="UniProtKB-SubCell"/>
</dbReference>
<feature type="transmembrane region" description="Helical" evidence="10">
    <location>
        <begin position="153"/>
        <end position="174"/>
    </location>
</feature>
<dbReference type="CDD" id="cd00082">
    <property type="entry name" value="HisKA"/>
    <property type="match status" value="1"/>
</dbReference>
<dbReference type="InterPro" id="IPR004358">
    <property type="entry name" value="Sig_transdc_His_kin-like_C"/>
</dbReference>
<evidence type="ECO:0000256" key="4">
    <source>
        <dbReference type="ARBA" id="ARBA00022475"/>
    </source>
</evidence>
<keyword evidence="10" id="KW-0812">Transmembrane</keyword>
<comment type="caution">
    <text evidence="13">The sequence shown here is derived from an EMBL/GenBank/DDBJ whole genome shotgun (WGS) entry which is preliminary data.</text>
</comment>
<dbReference type="InterPro" id="IPR050980">
    <property type="entry name" value="2C_sensor_his_kinase"/>
</dbReference>
<comment type="subcellular location">
    <subcellularLocation>
        <location evidence="2">Cell membrane</location>
        <topology evidence="2">Multi-pass membrane protein</topology>
    </subcellularLocation>
</comment>
<accession>A0A099LNY3</accession>
<evidence type="ECO:0000259" key="12">
    <source>
        <dbReference type="PROSITE" id="PS50885"/>
    </source>
</evidence>
<dbReference type="InterPro" id="IPR031930">
    <property type="entry name" value="HK_sensor"/>
</dbReference>
<dbReference type="Proteomes" id="UP000029994">
    <property type="component" value="Unassembled WGS sequence"/>
</dbReference>
<dbReference type="GO" id="GO:0005524">
    <property type="term" value="F:ATP binding"/>
    <property type="evidence" value="ECO:0007669"/>
    <property type="project" value="UniProtKB-KW"/>
</dbReference>
<dbReference type="EC" id="2.7.13.3" evidence="3"/>
<dbReference type="InterPro" id="IPR003594">
    <property type="entry name" value="HATPase_dom"/>
</dbReference>
<dbReference type="EMBL" id="JMCG01000002">
    <property type="protein sequence ID" value="KGK09136.1"/>
    <property type="molecule type" value="Genomic_DNA"/>
</dbReference>
<dbReference type="STRING" id="29495.EA26_18110"/>
<keyword evidence="6" id="KW-0808">Transferase</keyword>
<keyword evidence="8 13" id="KW-0418">Kinase</keyword>
<protein>
    <recommendedName>
        <fullName evidence="3">histidine kinase</fullName>
        <ecNumber evidence="3">2.7.13.3</ecNumber>
    </recommendedName>
</protein>
<dbReference type="PANTHER" id="PTHR44936:SF10">
    <property type="entry name" value="SENSOR PROTEIN RSTB"/>
    <property type="match status" value="1"/>
</dbReference>
<evidence type="ECO:0000259" key="11">
    <source>
        <dbReference type="PROSITE" id="PS50109"/>
    </source>
</evidence>
<dbReference type="PROSITE" id="PS50109">
    <property type="entry name" value="HIS_KIN"/>
    <property type="match status" value="1"/>
</dbReference>
<evidence type="ECO:0000256" key="8">
    <source>
        <dbReference type="ARBA" id="ARBA00022777"/>
    </source>
</evidence>
<dbReference type="GeneID" id="43684994"/>
<keyword evidence="9" id="KW-0067">ATP-binding</keyword>
<dbReference type="InterPro" id="IPR005467">
    <property type="entry name" value="His_kinase_dom"/>
</dbReference>
<evidence type="ECO:0000256" key="2">
    <source>
        <dbReference type="ARBA" id="ARBA00004651"/>
    </source>
</evidence>
<keyword evidence="10" id="KW-0472">Membrane</keyword>
<dbReference type="Pfam" id="PF00672">
    <property type="entry name" value="HAMP"/>
    <property type="match status" value="1"/>
</dbReference>
<dbReference type="PANTHER" id="PTHR44936">
    <property type="entry name" value="SENSOR PROTEIN CREC"/>
    <property type="match status" value="1"/>
</dbReference>
<dbReference type="InterPro" id="IPR038428">
    <property type="entry name" value="HK_sensor_dom_sf"/>
</dbReference>
<evidence type="ECO:0000256" key="7">
    <source>
        <dbReference type="ARBA" id="ARBA00022741"/>
    </source>
</evidence>
<dbReference type="InterPro" id="IPR003661">
    <property type="entry name" value="HisK_dim/P_dom"/>
</dbReference>
<organism evidence="13 14">
    <name type="scientific">Vibrio navarrensis</name>
    <dbReference type="NCBI Taxonomy" id="29495"/>
    <lineage>
        <taxon>Bacteria</taxon>
        <taxon>Pseudomonadati</taxon>
        <taxon>Pseudomonadota</taxon>
        <taxon>Gammaproteobacteria</taxon>
        <taxon>Vibrionales</taxon>
        <taxon>Vibrionaceae</taxon>
        <taxon>Vibrio</taxon>
    </lineage>
</organism>
<keyword evidence="10" id="KW-1133">Transmembrane helix</keyword>
<dbReference type="InterPro" id="IPR003660">
    <property type="entry name" value="HAMP_dom"/>
</dbReference>